<reference evidence="4 5" key="1">
    <citation type="submission" date="2018-02" db="EMBL/GenBank/DDBJ databases">
        <title>Whole genome sequencing of endophytic bacterium.</title>
        <authorList>
            <person name="Eedara R."/>
            <person name="Podile A.R."/>
        </authorList>
    </citation>
    <scope>NUCLEOTIDE SEQUENCE [LARGE SCALE GENOMIC DNA]</scope>
    <source>
        <strain evidence="4 5">RP1T</strain>
    </source>
</reference>
<comment type="cofactor">
    <cofactor evidence="1">
        <name>pyridoxal 5'-phosphate</name>
        <dbReference type="ChEBI" id="CHEBI:597326"/>
    </cofactor>
</comment>
<gene>
    <name evidence="4" type="ORF">C5L14_25380</name>
</gene>
<accession>A0A2S9Q676</accession>
<evidence type="ECO:0000259" key="3">
    <source>
        <dbReference type="Pfam" id="PF00291"/>
    </source>
</evidence>
<dbReference type="InterPro" id="IPR036052">
    <property type="entry name" value="TrpB-like_PALP_sf"/>
</dbReference>
<dbReference type="Proteomes" id="UP000237682">
    <property type="component" value="Unassembled WGS sequence"/>
</dbReference>
<dbReference type="InterPro" id="IPR001926">
    <property type="entry name" value="TrpB-like_PALP"/>
</dbReference>
<feature type="domain" description="Tryptophan synthase beta chain-like PALP" evidence="3">
    <location>
        <begin position="81"/>
        <end position="378"/>
    </location>
</feature>
<evidence type="ECO:0000313" key="4">
    <source>
        <dbReference type="EMBL" id="PRH84863.1"/>
    </source>
</evidence>
<keyword evidence="2" id="KW-0663">Pyridoxal phosphate</keyword>
<dbReference type="RefSeq" id="WP_105864853.1">
    <property type="nucleotide sequence ID" value="NZ_PUEJ01000011.1"/>
</dbReference>
<sequence length="415" mass="44433">MNLVADTLSLATEQRSLGPTNPVFPLLPALLSGCPVSSKEDMQYPLEVAYDYAAVTRASFRKGSGWNDWQELLPPLHPKMTMPVGGTPLVDVSGVAPRRFRGRGVLVKDESRNPTWSHKDRLNLFTVSAALHEGASTIIVASSGNHGVSAAAMASREGLNCVVLTMPEISPAFRDMILGYGAFPVFLPAEDRWPAMRLLQQIPGTYPVSNLTTVHTGHPWGPEGYKTIAYEILADLDGLVPAAVVVPTGYGEMLYGIYKGFNEARLLGHIDRIPQLVSVEPAARGPLYHAIKAGLSATTVHANPTIQSGTATTVNGYRSVVAMRESKGIPLLVDDEAARAAHAVMARQGLWQEVSSSAAFAALEDIPDLESDGPVVVMGCSTGLKETPSSMQVSVAKADLVSLRAYLKNEYGFDP</sequence>
<dbReference type="InterPro" id="IPR050214">
    <property type="entry name" value="Cys_Synth/Cystath_Beta-Synth"/>
</dbReference>
<dbReference type="OrthoDB" id="9778118at2"/>
<keyword evidence="5" id="KW-1185">Reference proteome</keyword>
<protein>
    <submittedName>
        <fullName evidence="4">Threonine synthase (Modular protein)</fullName>
    </submittedName>
</protein>
<evidence type="ECO:0000256" key="2">
    <source>
        <dbReference type="ARBA" id="ARBA00022898"/>
    </source>
</evidence>
<name>A0A2S9Q676_9HYPH</name>
<comment type="caution">
    <text evidence="4">The sequence shown here is derived from an EMBL/GenBank/DDBJ whole genome shotgun (WGS) entry which is preliminary data.</text>
</comment>
<organism evidence="4 5">
    <name type="scientific">Labrys okinawensis</name>
    <dbReference type="NCBI Taxonomy" id="346911"/>
    <lineage>
        <taxon>Bacteria</taxon>
        <taxon>Pseudomonadati</taxon>
        <taxon>Pseudomonadota</taxon>
        <taxon>Alphaproteobacteria</taxon>
        <taxon>Hyphomicrobiales</taxon>
        <taxon>Xanthobacteraceae</taxon>
        <taxon>Labrys</taxon>
    </lineage>
</organism>
<dbReference type="Pfam" id="PF00291">
    <property type="entry name" value="PALP"/>
    <property type="match status" value="1"/>
</dbReference>
<evidence type="ECO:0000313" key="5">
    <source>
        <dbReference type="Proteomes" id="UP000237682"/>
    </source>
</evidence>
<evidence type="ECO:0000256" key="1">
    <source>
        <dbReference type="ARBA" id="ARBA00001933"/>
    </source>
</evidence>
<dbReference type="SUPFAM" id="SSF53686">
    <property type="entry name" value="Tryptophan synthase beta subunit-like PLP-dependent enzymes"/>
    <property type="match status" value="1"/>
</dbReference>
<proteinExistence type="predicted"/>
<dbReference type="AlphaFoldDB" id="A0A2S9Q676"/>
<dbReference type="GO" id="GO:1901605">
    <property type="term" value="P:alpha-amino acid metabolic process"/>
    <property type="evidence" value="ECO:0007669"/>
    <property type="project" value="UniProtKB-ARBA"/>
</dbReference>
<dbReference type="PANTHER" id="PTHR10314">
    <property type="entry name" value="CYSTATHIONINE BETA-SYNTHASE"/>
    <property type="match status" value="1"/>
</dbReference>
<dbReference type="EMBL" id="PUEJ01000011">
    <property type="protein sequence ID" value="PRH84863.1"/>
    <property type="molecule type" value="Genomic_DNA"/>
</dbReference>
<dbReference type="Gene3D" id="3.40.50.1100">
    <property type="match status" value="2"/>
</dbReference>